<evidence type="ECO:0000313" key="4">
    <source>
        <dbReference type="EMBL" id="GBO20041.1"/>
    </source>
</evidence>
<proteinExistence type="predicted"/>
<dbReference type="Proteomes" id="UP000499080">
    <property type="component" value="Unassembled WGS sequence"/>
</dbReference>
<dbReference type="EMBL" id="BGPR01043446">
    <property type="protein sequence ID" value="GBO20040.1"/>
    <property type="molecule type" value="Genomic_DNA"/>
</dbReference>
<gene>
    <name evidence="3" type="ORF">AVEN_135078_1</name>
    <name evidence="4" type="ORF">AVEN_149145_1</name>
    <name evidence="1" type="ORF">AVEN_228868_1</name>
    <name evidence="2" type="ORF">AVEN_232723_1</name>
</gene>
<accession>A0A4Y2V673</accession>
<organism evidence="4 5">
    <name type="scientific">Araneus ventricosus</name>
    <name type="common">Orbweaver spider</name>
    <name type="synonym">Epeira ventricosa</name>
    <dbReference type="NCBI Taxonomy" id="182803"/>
    <lineage>
        <taxon>Eukaryota</taxon>
        <taxon>Metazoa</taxon>
        <taxon>Ecdysozoa</taxon>
        <taxon>Arthropoda</taxon>
        <taxon>Chelicerata</taxon>
        <taxon>Arachnida</taxon>
        <taxon>Araneae</taxon>
        <taxon>Araneomorphae</taxon>
        <taxon>Entelegynae</taxon>
        <taxon>Araneoidea</taxon>
        <taxon>Araneidae</taxon>
        <taxon>Araneus</taxon>
    </lineage>
</organism>
<protein>
    <submittedName>
        <fullName evidence="4">Uncharacterized protein</fullName>
    </submittedName>
</protein>
<name>A0A4Y2V673_ARAVE</name>
<comment type="caution">
    <text evidence="4">The sequence shown here is derived from an EMBL/GenBank/DDBJ whole genome shotgun (WGS) entry which is preliminary data.</text>
</comment>
<dbReference type="EMBL" id="BGPR01042401">
    <property type="protein sequence ID" value="GBO18807.1"/>
    <property type="molecule type" value="Genomic_DNA"/>
</dbReference>
<dbReference type="EMBL" id="BGPR01043447">
    <property type="protein sequence ID" value="GBO20041.1"/>
    <property type="molecule type" value="Genomic_DNA"/>
</dbReference>
<sequence length="81" mass="8828">MSAIGANTPIQAHAPEALIMWTFSSQLPLLSNKCNLSSLPKFSPTGRQKPPYKYAGSRFHGGYNNGWNLPSASDSVCFLQK</sequence>
<reference evidence="4 5" key="1">
    <citation type="journal article" date="2019" name="Sci. Rep.">
        <title>Orb-weaving spider Araneus ventricosus genome elucidates the spidroin gene catalogue.</title>
        <authorList>
            <person name="Kono N."/>
            <person name="Nakamura H."/>
            <person name="Ohtoshi R."/>
            <person name="Moran D.A.P."/>
            <person name="Shinohara A."/>
            <person name="Yoshida Y."/>
            <person name="Fujiwara M."/>
            <person name="Mori M."/>
            <person name="Tomita M."/>
            <person name="Arakawa K."/>
        </authorList>
    </citation>
    <scope>NUCLEOTIDE SEQUENCE [LARGE SCALE GENOMIC DNA]</scope>
</reference>
<dbReference type="EMBL" id="BGPR01042400">
    <property type="protein sequence ID" value="GBO18806.1"/>
    <property type="molecule type" value="Genomic_DNA"/>
</dbReference>
<evidence type="ECO:0000313" key="3">
    <source>
        <dbReference type="EMBL" id="GBO20040.1"/>
    </source>
</evidence>
<evidence type="ECO:0000313" key="5">
    <source>
        <dbReference type="Proteomes" id="UP000499080"/>
    </source>
</evidence>
<dbReference type="AlphaFoldDB" id="A0A4Y2V673"/>
<evidence type="ECO:0000313" key="1">
    <source>
        <dbReference type="EMBL" id="GBO18806.1"/>
    </source>
</evidence>
<evidence type="ECO:0000313" key="2">
    <source>
        <dbReference type="EMBL" id="GBO18807.1"/>
    </source>
</evidence>
<keyword evidence="5" id="KW-1185">Reference proteome</keyword>